<dbReference type="RefSeq" id="WP_267676670.1">
    <property type="nucleotide sequence ID" value="NZ_CP113088.1"/>
</dbReference>
<dbReference type="KEGG" id="lnu:N7U66_20175"/>
<dbReference type="Gene3D" id="2.170.120.40">
    <property type="entry name" value="YbbR-like domain"/>
    <property type="match status" value="1"/>
</dbReference>
<protein>
    <submittedName>
        <fullName evidence="1">CdaR family protein</fullName>
    </submittedName>
</protein>
<sequence length="233" mass="26433">MTIDFNTDVRKIDSVYIWSKTHGFAGVLNQFKKESKIVSITPDTLFFKFDVNAVKYVPVKSNINIHYSLGYDTLEGMKITPDSIKIIGPATLLSHIDAIETKVLKLDDVNKPFSETIDLRTDSINPKIIIKTKTVSIGALVEKFTEGTLNIPIEVIHVPRNKTLNYFPKSMNVSFYTSLNAFNTISVDDFKVVCDYKAINKDSKYLEPELVKIPGNVKTTRLHQQKIEFIIIE</sequence>
<dbReference type="AlphaFoldDB" id="A0A9E8SD56"/>
<organism evidence="1 2">
    <name type="scientific">Lacinutrix neustonica</name>
    <dbReference type="NCBI Taxonomy" id="2980107"/>
    <lineage>
        <taxon>Bacteria</taxon>
        <taxon>Pseudomonadati</taxon>
        <taxon>Bacteroidota</taxon>
        <taxon>Flavobacteriia</taxon>
        <taxon>Flavobacteriales</taxon>
        <taxon>Flavobacteriaceae</taxon>
        <taxon>Lacinutrix</taxon>
    </lineage>
</organism>
<accession>A0A9E8SD56</accession>
<dbReference type="InterPro" id="IPR012505">
    <property type="entry name" value="YbbR"/>
</dbReference>
<reference evidence="1" key="1">
    <citation type="submission" date="2022-11" db="EMBL/GenBank/DDBJ databases">
        <title>Lacinutrix neustonica HL-RS19T sp. nov., isolated from the surface microlayer sample of brackish Lake Shihwa.</title>
        <authorList>
            <person name="Choi J.Y."/>
            <person name="Hwang C.Y."/>
        </authorList>
    </citation>
    <scope>NUCLEOTIDE SEQUENCE</scope>
    <source>
        <strain evidence="1">HL-RS19</strain>
    </source>
</reference>
<dbReference type="EMBL" id="CP113088">
    <property type="protein sequence ID" value="WAC02073.1"/>
    <property type="molecule type" value="Genomic_DNA"/>
</dbReference>
<dbReference type="Proteomes" id="UP001164705">
    <property type="component" value="Chromosome"/>
</dbReference>
<proteinExistence type="predicted"/>
<dbReference type="Pfam" id="PF07949">
    <property type="entry name" value="YbbR"/>
    <property type="match status" value="1"/>
</dbReference>
<gene>
    <name evidence="1" type="ORF">N7U66_20175</name>
</gene>
<evidence type="ECO:0000313" key="1">
    <source>
        <dbReference type="EMBL" id="WAC02073.1"/>
    </source>
</evidence>
<keyword evidence="2" id="KW-1185">Reference proteome</keyword>
<evidence type="ECO:0000313" key="2">
    <source>
        <dbReference type="Proteomes" id="UP001164705"/>
    </source>
</evidence>
<name>A0A9E8SD56_9FLAO</name>